<evidence type="ECO:0000256" key="2">
    <source>
        <dbReference type="ARBA" id="ARBA00006338"/>
    </source>
</evidence>
<dbReference type="GO" id="GO:0005576">
    <property type="term" value="C:extracellular region"/>
    <property type="evidence" value="ECO:0007669"/>
    <property type="project" value="UniProtKB-SubCell"/>
</dbReference>
<dbReference type="EMBL" id="LR899572">
    <property type="protein sequence ID" value="CAD7240709.1"/>
    <property type="molecule type" value="Genomic_DNA"/>
</dbReference>
<evidence type="ECO:0000313" key="6">
    <source>
        <dbReference type="EMBL" id="CAD7240709.1"/>
    </source>
</evidence>
<evidence type="ECO:0000256" key="3">
    <source>
        <dbReference type="ARBA" id="ARBA00022525"/>
    </source>
</evidence>
<dbReference type="InterPro" id="IPR022049">
    <property type="entry name" value="FAM69_kinase_dom"/>
</dbReference>
<dbReference type="Proteomes" id="UP000677054">
    <property type="component" value="Unassembled WGS sequence"/>
</dbReference>
<keyword evidence="4" id="KW-0732">Signal</keyword>
<dbReference type="Pfam" id="PF12260">
    <property type="entry name" value="PIP49_C"/>
    <property type="match status" value="1"/>
</dbReference>
<dbReference type="InterPro" id="IPR020519">
    <property type="entry name" value="DIPK2A/B"/>
</dbReference>
<name>A0A7R8WYS3_9CRUS</name>
<feature type="domain" description="FAM69 protein-kinase" evidence="5">
    <location>
        <begin position="202"/>
        <end position="355"/>
    </location>
</feature>
<organism evidence="6">
    <name type="scientific">Darwinula stevensoni</name>
    <dbReference type="NCBI Taxonomy" id="69355"/>
    <lineage>
        <taxon>Eukaryota</taxon>
        <taxon>Metazoa</taxon>
        <taxon>Ecdysozoa</taxon>
        <taxon>Arthropoda</taxon>
        <taxon>Crustacea</taxon>
        <taxon>Oligostraca</taxon>
        <taxon>Ostracoda</taxon>
        <taxon>Podocopa</taxon>
        <taxon>Podocopida</taxon>
        <taxon>Darwinulocopina</taxon>
        <taxon>Darwinuloidea</taxon>
        <taxon>Darwinulidae</taxon>
        <taxon>Darwinula</taxon>
    </lineage>
</organism>
<comment type="similarity">
    <text evidence="2">Belongs to the DIPK family.</text>
</comment>
<proteinExistence type="inferred from homology"/>
<keyword evidence="7" id="KW-1185">Reference proteome</keyword>
<reference evidence="6" key="1">
    <citation type="submission" date="2020-11" db="EMBL/GenBank/DDBJ databases">
        <authorList>
            <person name="Tran Van P."/>
        </authorList>
    </citation>
    <scope>NUCLEOTIDE SEQUENCE</scope>
</reference>
<accession>A0A7R8WYS3</accession>
<dbReference type="EMBL" id="CAJPEV010000055">
    <property type="protein sequence ID" value="CAG0879726.1"/>
    <property type="molecule type" value="Genomic_DNA"/>
</dbReference>
<keyword evidence="3" id="KW-0964">Secreted</keyword>
<sequence length="381" mass="41954">MNRLIRRYASVALVILSVVLLCVFLKTRGTLEDLTEAGKCPACFGTSLCPDAEEGRLRLWGRSSASLLPASLLSATLLNVRNVYWGVWTVQDSFRGDKDMPVVFKKLAHDSELRELDRRICQAANMSSDCDVSTAGTRLSHSLDGDWDWDRGLSLVKALAGPTRSSDPSPLACPSRRLLTSMRTLFLGLAQEPLGLPLLLLLALNPEPILLEMMNEDPGGHVPHVFGYCGRVVVVEDAGDPLSGFLRSDWGTRAGLAVQLLDLARRLSPAVDGFAVYLMDLGYDNFLVAEGRLRLADVEHVVVVDTAVPPDHVGKETWETEHKSDPDLCDGCLGFRPEDLCSHRSSDHNFYAVCSVSPFLMSISRVVRRNDSSHQSEDKHK</sequence>
<dbReference type="PANTHER" id="PTHR32073:SF7">
    <property type="entry name" value="GH11358P"/>
    <property type="match status" value="1"/>
</dbReference>
<comment type="subcellular location">
    <subcellularLocation>
        <location evidence="1">Secreted</location>
    </subcellularLocation>
</comment>
<protein>
    <recommendedName>
        <fullName evidence="5">FAM69 protein-kinase domain-containing protein</fullName>
    </recommendedName>
</protein>
<dbReference type="AlphaFoldDB" id="A0A7R8WYS3"/>
<evidence type="ECO:0000256" key="4">
    <source>
        <dbReference type="ARBA" id="ARBA00022729"/>
    </source>
</evidence>
<evidence type="ECO:0000259" key="5">
    <source>
        <dbReference type="Pfam" id="PF12260"/>
    </source>
</evidence>
<gene>
    <name evidence="6" type="ORF">DSTB1V02_LOCUS722</name>
</gene>
<evidence type="ECO:0000313" key="7">
    <source>
        <dbReference type="Proteomes" id="UP000677054"/>
    </source>
</evidence>
<dbReference type="OrthoDB" id="10035316at2759"/>
<evidence type="ECO:0000256" key="1">
    <source>
        <dbReference type="ARBA" id="ARBA00004613"/>
    </source>
</evidence>
<dbReference type="PANTHER" id="PTHR32073">
    <property type="entry name" value="GH11358P"/>
    <property type="match status" value="1"/>
</dbReference>